<accession>A0A0A9GFH2</accession>
<evidence type="ECO:0000313" key="1">
    <source>
        <dbReference type="EMBL" id="JAE19418.1"/>
    </source>
</evidence>
<sequence length="32" mass="3975">MPQLQHQEHNYLLIYLLQRTCIQSCKFRQLLD</sequence>
<protein>
    <submittedName>
        <fullName evidence="1">Uncharacterized protein</fullName>
    </submittedName>
</protein>
<name>A0A0A9GFH2_ARUDO</name>
<reference evidence="1" key="2">
    <citation type="journal article" date="2015" name="Data Brief">
        <title>Shoot transcriptome of the giant reed, Arundo donax.</title>
        <authorList>
            <person name="Barrero R.A."/>
            <person name="Guerrero F.D."/>
            <person name="Moolhuijzen P."/>
            <person name="Goolsby J.A."/>
            <person name="Tidwell J."/>
            <person name="Bellgard S.E."/>
            <person name="Bellgard M.I."/>
        </authorList>
    </citation>
    <scope>NUCLEOTIDE SEQUENCE</scope>
    <source>
        <tissue evidence="1">Shoot tissue taken approximately 20 cm above the soil surface</tissue>
    </source>
</reference>
<organism evidence="1">
    <name type="scientific">Arundo donax</name>
    <name type="common">Giant reed</name>
    <name type="synonym">Donax arundinaceus</name>
    <dbReference type="NCBI Taxonomy" id="35708"/>
    <lineage>
        <taxon>Eukaryota</taxon>
        <taxon>Viridiplantae</taxon>
        <taxon>Streptophyta</taxon>
        <taxon>Embryophyta</taxon>
        <taxon>Tracheophyta</taxon>
        <taxon>Spermatophyta</taxon>
        <taxon>Magnoliopsida</taxon>
        <taxon>Liliopsida</taxon>
        <taxon>Poales</taxon>
        <taxon>Poaceae</taxon>
        <taxon>PACMAD clade</taxon>
        <taxon>Arundinoideae</taxon>
        <taxon>Arundineae</taxon>
        <taxon>Arundo</taxon>
    </lineage>
</organism>
<proteinExistence type="predicted"/>
<dbReference type="AlphaFoldDB" id="A0A0A9GFH2"/>
<dbReference type="EMBL" id="GBRH01178478">
    <property type="protein sequence ID" value="JAE19418.1"/>
    <property type="molecule type" value="Transcribed_RNA"/>
</dbReference>
<reference evidence="1" key="1">
    <citation type="submission" date="2014-09" db="EMBL/GenBank/DDBJ databases">
        <authorList>
            <person name="Magalhaes I.L.F."/>
            <person name="Oliveira U."/>
            <person name="Santos F.R."/>
            <person name="Vidigal T.H.D.A."/>
            <person name="Brescovit A.D."/>
            <person name="Santos A.J."/>
        </authorList>
    </citation>
    <scope>NUCLEOTIDE SEQUENCE</scope>
    <source>
        <tissue evidence="1">Shoot tissue taken approximately 20 cm above the soil surface</tissue>
    </source>
</reference>